<evidence type="ECO:0000256" key="3">
    <source>
        <dbReference type="ARBA" id="ARBA00022692"/>
    </source>
</evidence>
<dbReference type="GO" id="GO:0016020">
    <property type="term" value="C:membrane"/>
    <property type="evidence" value="ECO:0007669"/>
    <property type="project" value="UniProtKB-SubCell"/>
</dbReference>
<sequence>MVTLTLEEVAKHNTEKDCWIIFKGKVYEVTDYLEDHPGGVEIITDLAGQDCTEDFEDVGHSQEAYDQLEEYYIGDVGSDSSDAGVEVVENVEITETTVMVDDDVVTTKTVDVETKTVYTSTPSTNKSKSNNNKSNQSDDGGNTLLIAGGVAAVAMLGYFLVVRKK</sequence>
<dbReference type="PROSITE" id="PS00191">
    <property type="entry name" value="CYTOCHROME_B5_1"/>
    <property type="match status" value="1"/>
</dbReference>
<dbReference type="PANTHER" id="PTHR19359">
    <property type="entry name" value="CYTOCHROME B5"/>
    <property type="match status" value="1"/>
</dbReference>
<accession>A0A6S8FYB3</accession>
<keyword evidence="8" id="KW-1133">Transmembrane helix</keyword>
<dbReference type="Gene3D" id="3.10.120.10">
    <property type="entry name" value="Cytochrome b5-like heme/steroid binding domain"/>
    <property type="match status" value="1"/>
</dbReference>
<dbReference type="FunFam" id="3.10.120.10:FF:000002">
    <property type="entry name" value="Cytochrome b5 type B"/>
    <property type="match status" value="1"/>
</dbReference>
<dbReference type="EMBL" id="HBIN01021711">
    <property type="protein sequence ID" value="CAE0446654.1"/>
    <property type="molecule type" value="Transcribed_RNA"/>
</dbReference>
<evidence type="ECO:0000256" key="1">
    <source>
        <dbReference type="ARBA" id="ARBA00004370"/>
    </source>
</evidence>
<evidence type="ECO:0000256" key="9">
    <source>
        <dbReference type="SAM" id="MobiDB-lite"/>
    </source>
</evidence>
<dbReference type="InterPro" id="IPR036400">
    <property type="entry name" value="Cyt_B5-like_heme/steroid_sf"/>
</dbReference>
<evidence type="ECO:0000256" key="6">
    <source>
        <dbReference type="ARBA" id="ARBA00023136"/>
    </source>
</evidence>
<evidence type="ECO:0000256" key="2">
    <source>
        <dbReference type="ARBA" id="ARBA00022617"/>
    </source>
</evidence>
<evidence type="ECO:0000259" key="10">
    <source>
        <dbReference type="PROSITE" id="PS50255"/>
    </source>
</evidence>
<reference evidence="13" key="1">
    <citation type="submission" date="2021-01" db="EMBL/GenBank/DDBJ databases">
        <authorList>
            <person name="Corre E."/>
            <person name="Pelletier E."/>
            <person name="Niang G."/>
            <person name="Scheremetjew M."/>
            <person name="Finn R."/>
            <person name="Kale V."/>
            <person name="Holt S."/>
            <person name="Cochrane G."/>
            <person name="Meng A."/>
            <person name="Brown T."/>
            <person name="Cohen L."/>
        </authorList>
    </citation>
    <scope>NUCLEOTIDE SEQUENCE</scope>
    <source>
        <strain evidence="13">GSBS06</strain>
    </source>
</reference>
<evidence type="ECO:0000256" key="7">
    <source>
        <dbReference type="ARBA" id="ARBA00038168"/>
    </source>
</evidence>
<evidence type="ECO:0000313" key="11">
    <source>
        <dbReference type="EMBL" id="CAE0446652.1"/>
    </source>
</evidence>
<dbReference type="GO" id="GO:0046872">
    <property type="term" value="F:metal ion binding"/>
    <property type="evidence" value="ECO:0007669"/>
    <property type="project" value="UniProtKB-UniRule"/>
</dbReference>
<keyword evidence="4 8" id="KW-0479">Metal-binding</keyword>
<feature type="transmembrane region" description="Helical" evidence="8">
    <location>
        <begin position="144"/>
        <end position="162"/>
    </location>
</feature>
<dbReference type="InterPro" id="IPR018506">
    <property type="entry name" value="Cyt_B5_heme-BS"/>
</dbReference>
<keyword evidence="2 8" id="KW-0349">Heme</keyword>
<gene>
    <name evidence="11" type="ORF">ASTO00021_LOCUS16643</name>
    <name evidence="12" type="ORF">ASTO00021_LOCUS16644</name>
    <name evidence="13" type="ORF">ASTO00021_LOCUS16645</name>
</gene>
<protein>
    <recommendedName>
        <fullName evidence="10">Cytochrome b5 heme-binding domain-containing protein</fullName>
    </recommendedName>
</protein>
<dbReference type="EMBL" id="HBIN01021709">
    <property type="protein sequence ID" value="CAE0446652.1"/>
    <property type="molecule type" value="Transcribed_RNA"/>
</dbReference>
<dbReference type="Pfam" id="PF00173">
    <property type="entry name" value="Cyt-b5"/>
    <property type="match status" value="1"/>
</dbReference>
<dbReference type="InterPro" id="IPR050668">
    <property type="entry name" value="Cytochrome_b5"/>
</dbReference>
<dbReference type="AlphaFoldDB" id="A0A6S8FYB3"/>
<dbReference type="SMART" id="SM01117">
    <property type="entry name" value="Cyt-b5"/>
    <property type="match status" value="1"/>
</dbReference>
<evidence type="ECO:0000256" key="5">
    <source>
        <dbReference type="ARBA" id="ARBA00023004"/>
    </source>
</evidence>
<dbReference type="PROSITE" id="PS50255">
    <property type="entry name" value="CYTOCHROME_B5_2"/>
    <property type="match status" value="1"/>
</dbReference>
<evidence type="ECO:0000256" key="4">
    <source>
        <dbReference type="ARBA" id="ARBA00022723"/>
    </source>
</evidence>
<proteinExistence type="inferred from homology"/>
<dbReference type="PRINTS" id="PR00363">
    <property type="entry name" value="CYTOCHROMEB5"/>
</dbReference>
<feature type="region of interest" description="Disordered" evidence="9">
    <location>
        <begin position="119"/>
        <end position="138"/>
    </location>
</feature>
<comment type="subcellular location">
    <subcellularLocation>
        <location evidence="1">Membrane</location>
    </subcellularLocation>
</comment>
<evidence type="ECO:0000313" key="13">
    <source>
        <dbReference type="EMBL" id="CAE0446654.1"/>
    </source>
</evidence>
<feature type="compositionally biased region" description="Low complexity" evidence="9">
    <location>
        <begin position="119"/>
        <end position="135"/>
    </location>
</feature>
<keyword evidence="6 8" id="KW-0472">Membrane</keyword>
<evidence type="ECO:0000313" key="12">
    <source>
        <dbReference type="EMBL" id="CAE0446653.1"/>
    </source>
</evidence>
<name>A0A6S8FYB3_9STRA</name>
<dbReference type="GO" id="GO:0020037">
    <property type="term" value="F:heme binding"/>
    <property type="evidence" value="ECO:0007669"/>
    <property type="project" value="UniProtKB-UniRule"/>
</dbReference>
<evidence type="ECO:0000256" key="8">
    <source>
        <dbReference type="RuleBase" id="RU362121"/>
    </source>
</evidence>
<comment type="similarity">
    <text evidence="7 8">Belongs to the cytochrome b5 family.</text>
</comment>
<dbReference type="EMBL" id="HBIN01021710">
    <property type="protein sequence ID" value="CAE0446653.1"/>
    <property type="molecule type" value="Transcribed_RNA"/>
</dbReference>
<dbReference type="InterPro" id="IPR001199">
    <property type="entry name" value="Cyt_B5-like_heme/steroid-bd"/>
</dbReference>
<dbReference type="SUPFAM" id="SSF55856">
    <property type="entry name" value="Cytochrome b5-like heme/steroid binding domain"/>
    <property type="match status" value="1"/>
</dbReference>
<organism evidence="13">
    <name type="scientific">Aplanochytrium stocchinoi</name>
    <dbReference type="NCBI Taxonomy" id="215587"/>
    <lineage>
        <taxon>Eukaryota</taxon>
        <taxon>Sar</taxon>
        <taxon>Stramenopiles</taxon>
        <taxon>Bigyra</taxon>
        <taxon>Labyrinthulomycetes</taxon>
        <taxon>Thraustochytrida</taxon>
        <taxon>Thraustochytriidae</taxon>
        <taxon>Aplanochytrium</taxon>
    </lineage>
</organism>
<feature type="domain" description="Cytochrome b5 heme-binding" evidence="10">
    <location>
        <begin position="1"/>
        <end position="77"/>
    </location>
</feature>
<keyword evidence="3 8" id="KW-0812">Transmembrane</keyword>
<keyword evidence="5 8" id="KW-0408">Iron</keyword>